<keyword evidence="15" id="KW-1185">Reference proteome</keyword>
<dbReference type="InterPro" id="IPR003594">
    <property type="entry name" value="HATPase_dom"/>
</dbReference>
<dbReference type="GO" id="GO:0000155">
    <property type="term" value="F:phosphorelay sensor kinase activity"/>
    <property type="evidence" value="ECO:0007669"/>
    <property type="project" value="InterPro"/>
</dbReference>
<evidence type="ECO:0000256" key="5">
    <source>
        <dbReference type="ARBA" id="ARBA00022679"/>
    </source>
</evidence>
<dbReference type="Proteomes" id="UP000007460">
    <property type="component" value="Chromosome"/>
</dbReference>
<comment type="catalytic activity">
    <reaction evidence="1">
        <text>ATP + protein L-histidine = ADP + protein N-phospho-L-histidine.</text>
        <dbReference type="EC" id="2.7.13.3"/>
    </reaction>
</comment>
<evidence type="ECO:0000256" key="4">
    <source>
        <dbReference type="ARBA" id="ARBA00022553"/>
    </source>
</evidence>
<evidence type="ECO:0000256" key="1">
    <source>
        <dbReference type="ARBA" id="ARBA00000085"/>
    </source>
</evidence>
<dbReference type="SUPFAM" id="SSF55874">
    <property type="entry name" value="ATPase domain of HSP90 chaperone/DNA topoisomerase II/histidine kinase"/>
    <property type="match status" value="1"/>
</dbReference>
<dbReference type="PANTHER" id="PTHR45436:SF1">
    <property type="entry name" value="SENSOR PROTEIN QSEC"/>
    <property type="match status" value="1"/>
</dbReference>
<reference evidence="14 15" key="1">
    <citation type="journal article" date="2010" name="J. Bacteriol.">
        <title>Complete genome sequence of "Candidatus Puniceispirillum marinum" IMCC1322, a representative of the SAR116 clade in the Alphaproteobacteria.</title>
        <authorList>
            <person name="Oh H.M."/>
            <person name="Kwon K.K."/>
            <person name="Kang I."/>
            <person name="Kang S.G."/>
            <person name="Lee J.H."/>
            <person name="Kim S.J."/>
            <person name="Cho J.C."/>
        </authorList>
    </citation>
    <scope>NUCLEOTIDE SEQUENCE [LARGE SCALE GENOMIC DNA]</scope>
    <source>
        <strain evidence="14 15">IMCC1322</strain>
    </source>
</reference>
<evidence type="ECO:0000259" key="13">
    <source>
        <dbReference type="PROSITE" id="PS50885"/>
    </source>
</evidence>
<keyword evidence="4" id="KW-0597">Phosphoprotein</keyword>
<proteinExistence type="predicted"/>
<organism evidence="14 15">
    <name type="scientific">Puniceispirillum marinum (strain IMCC1322)</name>
    <dbReference type="NCBI Taxonomy" id="488538"/>
    <lineage>
        <taxon>Bacteria</taxon>
        <taxon>Pseudomonadati</taxon>
        <taxon>Pseudomonadota</taxon>
        <taxon>Alphaproteobacteria</taxon>
        <taxon>Candidatus Puniceispirillales</taxon>
        <taxon>Candidatus Puniceispirillaceae</taxon>
        <taxon>Candidatus Puniceispirillum</taxon>
    </lineage>
</organism>
<dbReference type="InterPro" id="IPR003660">
    <property type="entry name" value="HAMP_dom"/>
</dbReference>
<dbReference type="GO" id="GO:0005886">
    <property type="term" value="C:plasma membrane"/>
    <property type="evidence" value="ECO:0007669"/>
    <property type="project" value="TreeGrafter"/>
</dbReference>
<dbReference type="PRINTS" id="PR00344">
    <property type="entry name" value="BCTRLSENSOR"/>
</dbReference>
<dbReference type="KEGG" id="apb:SAR116_2082"/>
<dbReference type="InterPro" id="IPR005467">
    <property type="entry name" value="His_kinase_dom"/>
</dbReference>
<keyword evidence="8 11" id="KW-1133">Transmembrane helix</keyword>
<protein>
    <recommendedName>
        <fullName evidence="3">histidine kinase</fullName>
        <ecNumber evidence="3">2.7.13.3</ecNumber>
    </recommendedName>
</protein>
<evidence type="ECO:0000256" key="11">
    <source>
        <dbReference type="SAM" id="Phobius"/>
    </source>
</evidence>
<dbReference type="OrthoDB" id="913606at2"/>
<feature type="domain" description="Histidine kinase" evidence="12">
    <location>
        <begin position="263"/>
        <end position="477"/>
    </location>
</feature>
<dbReference type="SMART" id="SM00388">
    <property type="entry name" value="HisKA"/>
    <property type="match status" value="1"/>
</dbReference>
<name>D5BND2_PUNMI</name>
<dbReference type="eggNOG" id="COG2205">
    <property type="taxonomic scope" value="Bacteria"/>
</dbReference>
<dbReference type="Gene3D" id="3.30.565.10">
    <property type="entry name" value="Histidine kinase-like ATPase, C-terminal domain"/>
    <property type="match status" value="1"/>
</dbReference>
<keyword evidence="7 14" id="KW-0418">Kinase</keyword>
<dbReference type="SUPFAM" id="SSF47384">
    <property type="entry name" value="Homodimeric domain of signal transducing histidine kinase"/>
    <property type="match status" value="1"/>
</dbReference>
<dbReference type="InterPro" id="IPR013727">
    <property type="entry name" value="2CSK_N"/>
</dbReference>
<dbReference type="InterPro" id="IPR004358">
    <property type="entry name" value="Sig_transdc_His_kin-like_C"/>
</dbReference>
<dbReference type="InterPro" id="IPR036097">
    <property type="entry name" value="HisK_dim/P_sf"/>
</dbReference>
<accession>D5BND2</accession>
<keyword evidence="10 11" id="KW-0472">Membrane</keyword>
<comment type="subcellular location">
    <subcellularLocation>
        <location evidence="2">Membrane</location>
    </subcellularLocation>
</comment>
<evidence type="ECO:0000256" key="6">
    <source>
        <dbReference type="ARBA" id="ARBA00022692"/>
    </source>
</evidence>
<feature type="transmembrane region" description="Helical" evidence="11">
    <location>
        <begin position="186"/>
        <end position="210"/>
    </location>
</feature>
<dbReference type="Gene3D" id="6.10.340.10">
    <property type="match status" value="1"/>
</dbReference>
<evidence type="ECO:0000313" key="15">
    <source>
        <dbReference type="Proteomes" id="UP000007460"/>
    </source>
</evidence>
<dbReference type="EMBL" id="CP001751">
    <property type="protein sequence ID" value="ADE40325.1"/>
    <property type="molecule type" value="Genomic_DNA"/>
</dbReference>
<dbReference type="STRING" id="488538.SAR116_2082"/>
<evidence type="ECO:0000256" key="10">
    <source>
        <dbReference type="ARBA" id="ARBA00023136"/>
    </source>
</evidence>
<feature type="domain" description="HAMP" evidence="13">
    <location>
        <begin position="204"/>
        <end position="255"/>
    </location>
</feature>
<dbReference type="CDD" id="cd00082">
    <property type="entry name" value="HisKA"/>
    <property type="match status" value="1"/>
</dbReference>
<dbReference type="InterPro" id="IPR050428">
    <property type="entry name" value="TCS_sensor_his_kinase"/>
</dbReference>
<dbReference type="Pfam" id="PF08521">
    <property type="entry name" value="2CSK_N"/>
    <property type="match status" value="1"/>
</dbReference>
<dbReference type="Pfam" id="PF00512">
    <property type="entry name" value="HisKA"/>
    <property type="match status" value="1"/>
</dbReference>
<keyword evidence="5 14" id="KW-0808">Transferase</keyword>
<evidence type="ECO:0000256" key="3">
    <source>
        <dbReference type="ARBA" id="ARBA00012438"/>
    </source>
</evidence>
<dbReference type="EC" id="2.7.13.3" evidence="3"/>
<gene>
    <name evidence="14" type="ordered locus">SAR116_2082</name>
</gene>
<keyword evidence="9" id="KW-0902">Two-component regulatory system</keyword>
<dbReference type="Gene3D" id="1.10.287.130">
    <property type="match status" value="1"/>
</dbReference>
<dbReference type="InterPro" id="IPR036890">
    <property type="entry name" value="HATPase_C_sf"/>
</dbReference>
<dbReference type="AlphaFoldDB" id="D5BND2"/>
<dbReference type="Pfam" id="PF02518">
    <property type="entry name" value="HATPase_c"/>
    <property type="match status" value="1"/>
</dbReference>
<dbReference type="PROSITE" id="PS50885">
    <property type="entry name" value="HAMP"/>
    <property type="match status" value="1"/>
</dbReference>
<evidence type="ECO:0000256" key="2">
    <source>
        <dbReference type="ARBA" id="ARBA00004370"/>
    </source>
</evidence>
<dbReference type="SMART" id="SM00387">
    <property type="entry name" value="HATPase_c"/>
    <property type="match status" value="1"/>
</dbReference>
<dbReference type="InterPro" id="IPR003661">
    <property type="entry name" value="HisK_dim/P_dom"/>
</dbReference>
<sequence>MTSPDMKPAGMKPLGMKSVERKPVSLRWRLLLPLVVTAIVISALLFFTMRNVTTHAVQATQDALLETAALSILEQTRTTEDDVEIDLPYHIFTMLGATSEDKVYYRIDLDGAFLTGYEDLAPNIMPQQEDRPVFSSVVFRDSKLRQATIHRGFVVRGKTKFVRITIAQTQLFQETIIRDISRTASIIGISFFGFAIFMALFVTTSFLRPIKLLADAVSRRGPNDLRPVRHPTPEELAPLVQSLNGFIARLRTTLRQTETFIAEAAHHIRTPLSLVKSESQLALSKSTNVHSREHLRNIMQAVDQSSRSASQLLDHAIVLYRAEQADELRLDLNLVIQNIVENIQPVASLRDINITSNFDTDASIFIMADRVLVEVALRNMLDNAIKYSEPDQTIHVSLGTSNNMAKITVRDQGRGIKGVNQRGLKQRFKRGSNVDDVIGSGLGLAIVWEICTALHGTFTLKNNKGDGACAVLYLPVC</sequence>
<dbReference type="HOGENOM" id="CLU_000445_89_37_5"/>
<dbReference type="RefSeq" id="WP_013046952.1">
    <property type="nucleotide sequence ID" value="NC_014010.1"/>
</dbReference>
<evidence type="ECO:0000313" key="14">
    <source>
        <dbReference type="EMBL" id="ADE40325.1"/>
    </source>
</evidence>
<keyword evidence="6 11" id="KW-0812">Transmembrane</keyword>
<evidence type="ECO:0000256" key="8">
    <source>
        <dbReference type="ARBA" id="ARBA00022989"/>
    </source>
</evidence>
<dbReference type="PANTHER" id="PTHR45436">
    <property type="entry name" value="SENSOR HISTIDINE KINASE YKOH"/>
    <property type="match status" value="1"/>
</dbReference>
<evidence type="ECO:0000259" key="12">
    <source>
        <dbReference type="PROSITE" id="PS50109"/>
    </source>
</evidence>
<evidence type="ECO:0000256" key="7">
    <source>
        <dbReference type="ARBA" id="ARBA00022777"/>
    </source>
</evidence>
<evidence type="ECO:0000256" key="9">
    <source>
        <dbReference type="ARBA" id="ARBA00023012"/>
    </source>
</evidence>
<dbReference type="PROSITE" id="PS50109">
    <property type="entry name" value="HIS_KIN"/>
    <property type="match status" value="1"/>
</dbReference>